<keyword evidence="3" id="KW-0479">Metal-binding</keyword>
<dbReference type="PROSITE" id="PS51837">
    <property type="entry name" value="LITAF"/>
    <property type="match status" value="1"/>
</dbReference>
<dbReference type="EMBL" id="MPUH01000143">
    <property type="protein sequence ID" value="OMJ88726.1"/>
    <property type="molecule type" value="Genomic_DNA"/>
</dbReference>
<evidence type="ECO:0000259" key="7">
    <source>
        <dbReference type="PROSITE" id="PS51837"/>
    </source>
</evidence>
<dbReference type="InterPro" id="IPR006629">
    <property type="entry name" value="LITAF"/>
</dbReference>
<dbReference type="GO" id="GO:0016020">
    <property type="term" value="C:membrane"/>
    <property type="evidence" value="ECO:0007669"/>
    <property type="project" value="UniProtKB-SubCell"/>
</dbReference>
<reference evidence="8 9" key="1">
    <citation type="submission" date="2016-11" db="EMBL/GenBank/DDBJ databases">
        <title>The macronuclear genome of Stentor coeruleus: a giant cell with tiny introns.</title>
        <authorList>
            <person name="Slabodnick M."/>
            <person name="Ruby J.G."/>
            <person name="Reiff S.B."/>
            <person name="Swart E.C."/>
            <person name="Gosai S."/>
            <person name="Prabakaran S."/>
            <person name="Witkowska E."/>
            <person name="Larue G.E."/>
            <person name="Fisher S."/>
            <person name="Freeman R.M."/>
            <person name="Gunawardena J."/>
            <person name="Chu W."/>
            <person name="Stover N.A."/>
            <person name="Gregory B.D."/>
            <person name="Nowacki M."/>
            <person name="Derisi J."/>
            <person name="Roy S.W."/>
            <person name="Marshall W.F."/>
            <person name="Sood P."/>
        </authorList>
    </citation>
    <scope>NUCLEOTIDE SEQUENCE [LARGE SCALE GENOMIC DNA]</scope>
    <source>
        <strain evidence="8">WM001</strain>
    </source>
</reference>
<evidence type="ECO:0000256" key="4">
    <source>
        <dbReference type="ARBA" id="ARBA00022833"/>
    </source>
</evidence>
<evidence type="ECO:0000313" key="9">
    <source>
        <dbReference type="Proteomes" id="UP000187209"/>
    </source>
</evidence>
<comment type="similarity">
    <text evidence="2">Belongs to the CDIP1/LITAF family.</text>
</comment>
<evidence type="ECO:0000313" key="8">
    <source>
        <dbReference type="EMBL" id="OMJ88726.1"/>
    </source>
</evidence>
<comment type="caution">
    <text evidence="8">The sequence shown here is derived from an EMBL/GenBank/DDBJ whole genome shotgun (WGS) entry which is preliminary data.</text>
</comment>
<comment type="subcellular location">
    <subcellularLocation>
        <location evidence="1">Membrane</location>
        <topology evidence="1">Peripheral membrane protein</topology>
    </subcellularLocation>
</comment>
<dbReference type="Pfam" id="PF10601">
    <property type="entry name" value="zf-LITAF-like"/>
    <property type="match status" value="1"/>
</dbReference>
<keyword evidence="4" id="KW-0862">Zinc</keyword>
<keyword evidence="9" id="KW-1185">Reference proteome</keyword>
<dbReference type="InterPro" id="IPR037519">
    <property type="entry name" value="LITAF_fam"/>
</dbReference>
<dbReference type="Proteomes" id="UP000187209">
    <property type="component" value="Unassembled WGS sequence"/>
</dbReference>
<evidence type="ECO:0000256" key="3">
    <source>
        <dbReference type="ARBA" id="ARBA00022723"/>
    </source>
</evidence>
<evidence type="ECO:0000256" key="2">
    <source>
        <dbReference type="ARBA" id="ARBA00005975"/>
    </source>
</evidence>
<keyword evidence="6" id="KW-0812">Transmembrane</keyword>
<sequence>MENSSDSRLKFEDISQSNISETPRTSLIDSNSEIFGVSRSKTKHISFVSPSRFVNTQSFFSQNTGTGSSFLSPPYRRSLITPPEQNSRDQSLKVLDEKLSRITEELISERNTAKETAWETARDRVMDTQRESKLYLSTERSTFAKQIPDDYELEDIPSLRWCAYCSKENNTEIEYRNSSKTFWASVGIFLAGGVLGCFMLPYAMNSCKDARLLCHVCKREVAQLNS</sequence>
<dbReference type="PANTHER" id="PTHR23292">
    <property type="entry name" value="LIPOPOLYSACCHARIDE-INDUCED TUMOR NECROSIS FACTOR-ALPHA FACTOR"/>
    <property type="match status" value="1"/>
</dbReference>
<keyword evidence="6" id="KW-1133">Transmembrane helix</keyword>
<dbReference type="GO" id="GO:0008270">
    <property type="term" value="F:zinc ion binding"/>
    <property type="evidence" value="ECO:0007669"/>
    <property type="project" value="TreeGrafter"/>
</dbReference>
<dbReference type="OrthoDB" id="4713066at2759"/>
<name>A0A1R2CIF1_9CILI</name>
<protein>
    <recommendedName>
        <fullName evidence="7">LITAF domain-containing protein</fullName>
    </recommendedName>
</protein>
<dbReference type="SMART" id="SM00714">
    <property type="entry name" value="LITAF"/>
    <property type="match status" value="1"/>
</dbReference>
<dbReference type="PANTHER" id="PTHR23292:SF6">
    <property type="entry name" value="FI16602P1-RELATED"/>
    <property type="match status" value="1"/>
</dbReference>
<feature type="domain" description="LITAF" evidence="7">
    <location>
        <begin position="141"/>
        <end position="226"/>
    </location>
</feature>
<gene>
    <name evidence="8" type="ORF">SteCoe_9268</name>
</gene>
<organism evidence="8 9">
    <name type="scientific">Stentor coeruleus</name>
    <dbReference type="NCBI Taxonomy" id="5963"/>
    <lineage>
        <taxon>Eukaryota</taxon>
        <taxon>Sar</taxon>
        <taxon>Alveolata</taxon>
        <taxon>Ciliophora</taxon>
        <taxon>Postciliodesmatophora</taxon>
        <taxon>Heterotrichea</taxon>
        <taxon>Heterotrichida</taxon>
        <taxon>Stentoridae</taxon>
        <taxon>Stentor</taxon>
    </lineage>
</organism>
<dbReference type="AlphaFoldDB" id="A0A1R2CIF1"/>
<proteinExistence type="inferred from homology"/>
<feature type="transmembrane region" description="Helical" evidence="6">
    <location>
        <begin position="182"/>
        <end position="204"/>
    </location>
</feature>
<evidence type="ECO:0000256" key="1">
    <source>
        <dbReference type="ARBA" id="ARBA00004170"/>
    </source>
</evidence>
<evidence type="ECO:0000256" key="6">
    <source>
        <dbReference type="SAM" id="Phobius"/>
    </source>
</evidence>
<accession>A0A1R2CIF1</accession>
<keyword evidence="5 6" id="KW-0472">Membrane</keyword>
<evidence type="ECO:0000256" key="5">
    <source>
        <dbReference type="ARBA" id="ARBA00023136"/>
    </source>
</evidence>